<name>A0A7L3PP68_9DEND</name>
<gene>
    <name evidence="13" type="primary">Zg67</name>
    <name evidence="13" type="ORF">XIPELE_R14910</name>
</gene>
<feature type="non-terminal residue" evidence="13">
    <location>
        <position position="55"/>
    </location>
</feature>
<dbReference type="GO" id="GO:0008270">
    <property type="term" value="F:zinc ion binding"/>
    <property type="evidence" value="ECO:0007669"/>
    <property type="project" value="UniProtKB-KW"/>
</dbReference>
<dbReference type="PROSITE" id="PS50157">
    <property type="entry name" value="ZINC_FINGER_C2H2_2"/>
    <property type="match status" value="2"/>
</dbReference>
<feature type="domain" description="C2H2-type" evidence="12">
    <location>
        <begin position="30"/>
        <end position="55"/>
    </location>
</feature>
<comment type="subcellular location">
    <subcellularLocation>
        <location evidence="1">Nucleus</location>
    </subcellularLocation>
</comment>
<dbReference type="SUPFAM" id="SSF57667">
    <property type="entry name" value="beta-beta-alpha zinc fingers"/>
    <property type="match status" value="1"/>
</dbReference>
<dbReference type="SMART" id="SM00355">
    <property type="entry name" value="ZnF_C2H2"/>
    <property type="match status" value="2"/>
</dbReference>
<evidence type="ECO:0000256" key="5">
    <source>
        <dbReference type="ARBA" id="ARBA00022771"/>
    </source>
</evidence>
<keyword evidence="9" id="KW-0804">Transcription</keyword>
<dbReference type="InterPro" id="IPR036236">
    <property type="entry name" value="Znf_C2H2_sf"/>
</dbReference>
<evidence type="ECO:0000256" key="7">
    <source>
        <dbReference type="ARBA" id="ARBA00023015"/>
    </source>
</evidence>
<evidence type="ECO:0000313" key="14">
    <source>
        <dbReference type="Proteomes" id="UP000551443"/>
    </source>
</evidence>
<evidence type="ECO:0000256" key="10">
    <source>
        <dbReference type="ARBA" id="ARBA00023242"/>
    </source>
</evidence>
<proteinExistence type="inferred from homology"/>
<protein>
    <submittedName>
        <fullName evidence="13">ZG67 protein</fullName>
    </submittedName>
</protein>
<comment type="caution">
    <text evidence="13">The sequence shown here is derived from an EMBL/GenBank/DDBJ whole genome shotgun (WGS) entry which is preliminary data.</text>
</comment>
<dbReference type="PROSITE" id="PS00028">
    <property type="entry name" value="ZINC_FINGER_C2H2_1"/>
    <property type="match status" value="2"/>
</dbReference>
<dbReference type="GO" id="GO:0000978">
    <property type="term" value="F:RNA polymerase II cis-regulatory region sequence-specific DNA binding"/>
    <property type="evidence" value="ECO:0007669"/>
    <property type="project" value="TreeGrafter"/>
</dbReference>
<evidence type="ECO:0000256" key="11">
    <source>
        <dbReference type="PROSITE-ProRule" id="PRU00042"/>
    </source>
</evidence>
<dbReference type="PANTHER" id="PTHR23226">
    <property type="entry name" value="ZINC FINGER AND SCAN DOMAIN-CONTAINING"/>
    <property type="match status" value="1"/>
</dbReference>
<evidence type="ECO:0000256" key="6">
    <source>
        <dbReference type="ARBA" id="ARBA00022833"/>
    </source>
</evidence>
<accession>A0A7L3PP68</accession>
<dbReference type="InterPro" id="IPR013087">
    <property type="entry name" value="Znf_C2H2_type"/>
</dbReference>
<keyword evidence="14" id="KW-1185">Reference proteome</keyword>
<evidence type="ECO:0000313" key="13">
    <source>
        <dbReference type="EMBL" id="NXU93005.1"/>
    </source>
</evidence>
<keyword evidence="8" id="KW-0238">DNA-binding</keyword>
<evidence type="ECO:0000256" key="8">
    <source>
        <dbReference type="ARBA" id="ARBA00023125"/>
    </source>
</evidence>
<evidence type="ECO:0000256" key="2">
    <source>
        <dbReference type="ARBA" id="ARBA00006991"/>
    </source>
</evidence>
<dbReference type="Pfam" id="PF00096">
    <property type="entry name" value="zf-C2H2"/>
    <property type="match status" value="2"/>
</dbReference>
<feature type="domain" description="C2H2-type" evidence="12">
    <location>
        <begin position="2"/>
        <end position="29"/>
    </location>
</feature>
<dbReference type="EMBL" id="VZUH01072768">
    <property type="protein sequence ID" value="NXU93005.1"/>
    <property type="molecule type" value="Genomic_DNA"/>
</dbReference>
<feature type="non-terminal residue" evidence="13">
    <location>
        <position position="1"/>
    </location>
</feature>
<keyword evidence="10" id="KW-0539">Nucleus</keyword>
<evidence type="ECO:0000256" key="4">
    <source>
        <dbReference type="ARBA" id="ARBA00022737"/>
    </source>
</evidence>
<organism evidence="13 14">
    <name type="scientific">Xiphorhynchus elegans</name>
    <name type="common">elegant woodcreeper</name>
    <dbReference type="NCBI Taxonomy" id="269412"/>
    <lineage>
        <taxon>Eukaryota</taxon>
        <taxon>Metazoa</taxon>
        <taxon>Chordata</taxon>
        <taxon>Craniata</taxon>
        <taxon>Vertebrata</taxon>
        <taxon>Euteleostomi</taxon>
        <taxon>Archelosauria</taxon>
        <taxon>Archosauria</taxon>
        <taxon>Dinosauria</taxon>
        <taxon>Saurischia</taxon>
        <taxon>Theropoda</taxon>
        <taxon>Coelurosauria</taxon>
        <taxon>Aves</taxon>
        <taxon>Neognathae</taxon>
        <taxon>Neoaves</taxon>
        <taxon>Telluraves</taxon>
        <taxon>Australaves</taxon>
        <taxon>Passeriformes</taxon>
        <taxon>Dendrocolaptidae</taxon>
        <taxon>Xiphorhynchus</taxon>
    </lineage>
</organism>
<keyword evidence="7" id="KW-0805">Transcription regulation</keyword>
<dbReference type="FunFam" id="3.30.160.60:FF:001396">
    <property type="entry name" value="Zinc finger protein 585A"/>
    <property type="match status" value="1"/>
</dbReference>
<dbReference type="GO" id="GO:0005634">
    <property type="term" value="C:nucleus"/>
    <property type="evidence" value="ECO:0007669"/>
    <property type="project" value="UniProtKB-SubCell"/>
</dbReference>
<evidence type="ECO:0000259" key="12">
    <source>
        <dbReference type="PROSITE" id="PS50157"/>
    </source>
</evidence>
<dbReference type="Gene3D" id="3.30.160.60">
    <property type="entry name" value="Classic Zinc Finger"/>
    <property type="match status" value="2"/>
</dbReference>
<sequence>SYECSECGKKFQTSSYLLMHQRIHTGERPFLCTDCGKSFTWKSTFINHQCIHTGE</sequence>
<keyword evidence="6" id="KW-0862">Zinc</keyword>
<dbReference type="PANTHER" id="PTHR23226:SF416">
    <property type="entry name" value="FI01424P"/>
    <property type="match status" value="1"/>
</dbReference>
<dbReference type="AlphaFoldDB" id="A0A7L3PP68"/>
<keyword evidence="3" id="KW-0479">Metal-binding</keyword>
<reference evidence="13 14" key="1">
    <citation type="submission" date="2019-09" db="EMBL/GenBank/DDBJ databases">
        <title>Bird 10,000 Genomes (B10K) Project - Family phase.</title>
        <authorList>
            <person name="Zhang G."/>
        </authorList>
    </citation>
    <scope>NUCLEOTIDE SEQUENCE [LARGE SCALE GENOMIC DNA]</scope>
    <source>
        <strain evidence="13">OUT-0059</strain>
        <tissue evidence="13">Muscle</tissue>
    </source>
</reference>
<comment type="similarity">
    <text evidence="2">Belongs to the krueppel C2H2-type zinc-finger protein family.</text>
</comment>
<keyword evidence="5 11" id="KW-0863">Zinc-finger</keyword>
<evidence type="ECO:0000256" key="1">
    <source>
        <dbReference type="ARBA" id="ARBA00004123"/>
    </source>
</evidence>
<evidence type="ECO:0000256" key="9">
    <source>
        <dbReference type="ARBA" id="ARBA00023163"/>
    </source>
</evidence>
<dbReference type="GO" id="GO:0000981">
    <property type="term" value="F:DNA-binding transcription factor activity, RNA polymerase II-specific"/>
    <property type="evidence" value="ECO:0007669"/>
    <property type="project" value="TreeGrafter"/>
</dbReference>
<evidence type="ECO:0000256" key="3">
    <source>
        <dbReference type="ARBA" id="ARBA00022723"/>
    </source>
</evidence>
<dbReference type="FunFam" id="3.30.160.60:FF:000136">
    <property type="entry name" value="GLI family zinc finger 4"/>
    <property type="match status" value="1"/>
</dbReference>
<keyword evidence="4" id="KW-0677">Repeat</keyword>
<dbReference type="Proteomes" id="UP000551443">
    <property type="component" value="Unassembled WGS sequence"/>
</dbReference>